<dbReference type="EMBL" id="CP001848">
    <property type="protein sequence ID" value="ADB19062.1"/>
    <property type="molecule type" value="Genomic_DNA"/>
</dbReference>
<evidence type="ECO:0000313" key="2">
    <source>
        <dbReference type="Proteomes" id="UP000001887"/>
    </source>
</evidence>
<dbReference type="Proteomes" id="UP000001887">
    <property type="component" value="Chromosome"/>
</dbReference>
<organism evidence="1 2">
    <name type="scientific">Pirellula staleyi (strain ATCC 27377 / DSM 6068 / ICPB 4128)</name>
    <name type="common">Pirella staleyi</name>
    <dbReference type="NCBI Taxonomy" id="530564"/>
    <lineage>
        <taxon>Bacteria</taxon>
        <taxon>Pseudomonadati</taxon>
        <taxon>Planctomycetota</taxon>
        <taxon>Planctomycetia</taxon>
        <taxon>Pirellulales</taxon>
        <taxon>Pirellulaceae</taxon>
        <taxon>Pirellula</taxon>
    </lineage>
</organism>
<proteinExistence type="predicted"/>
<dbReference type="KEGG" id="psl:Psta_4416"/>
<keyword evidence="2" id="KW-1185">Reference proteome</keyword>
<dbReference type="AlphaFoldDB" id="D2R5X7"/>
<gene>
    <name evidence="1" type="ordered locus">Psta_4416</name>
</gene>
<dbReference type="HOGENOM" id="CLU_2424390_0_0_0"/>
<evidence type="ECO:0000313" key="1">
    <source>
        <dbReference type="EMBL" id="ADB19062.1"/>
    </source>
</evidence>
<name>D2R5X7_PIRSD</name>
<sequence length="91" mass="9767">MSLLQPQVVGIIAISSDPAPLAPCEGPIDSLLASLVELRHATPATVKEEPQVIVARGKWSRAAQPGADVTIGADLDELRSELLAEYQRLRR</sequence>
<reference evidence="1 2" key="1">
    <citation type="journal article" date="2009" name="Stand. Genomic Sci.">
        <title>Complete genome sequence of Pirellula staleyi type strain (ATCC 27377).</title>
        <authorList>
            <person name="Clum A."/>
            <person name="Tindall B.J."/>
            <person name="Sikorski J."/>
            <person name="Ivanova N."/>
            <person name="Mavrommatis K."/>
            <person name="Lucas S."/>
            <person name="Glavina del Rio T."/>
            <person name="Nolan M."/>
            <person name="Chen F."/>
            <person name="Tice H."/>
            <person name="Pitluck S."/>
            <person name="Cheng J.F."/>
            <person name="Chertkov O."/>
            <person name="Brettin T."/>
            <person name="Han C."/>
            <person name="Detter J.C."/>
            <person name="Kuske C."/>
            <person name="Bruce D."/>
            <person name="Goodwin L."/>
            <person name="Ovchinikova G."/>
            <person name="Pati A."/>
            <person name="Mikhailova N."/>
            <person name="Chen A."/>
            <person name="Palaniappan K."/>
            <person name="Land M."/>
            <person name="Hauser L."/>
            <person name="Chang Y.J."/>
            <person name="Jeffries C.D."/>
            <person name="Chain P."/>
            <person name="Rohde M."/>
            <person name="Goker M."/>
            <person name="Bristow J."/>
            <person name="Eisen J.A."/>
            <person name="Markowitz V."/>
            <person name="Hugenholtz P."/>
            <person name="Kyrpides N.C."/>
            <person name="Klenk H.P."/>
            <person name="Lapidus A."/>
        </authorList>
    </citation>
    <scope>NUCLEOTIDE SEQUENCE [LARGE SCALE GENOMIC DNA]</scope>
    <source>
        <strain evidence="2">ATCC 27377 / DSM 6068 / ICPB 4128</strain>
    </source>
</reference>
<protein>
    <submittedName>
        <fullName evidence="1">Uncharacterized protein</fullName>
    </submittedName>
</protein>
<accession>D2R5X7</accession>